<sequence length="161" mass="18904">MFGANGNNLWLSRFPKENNRGDNSEEDKNIMNRFISEACDDLMKNVFKVGSHDTLSITEINKFILERFGNEQVRAINISNQLEFEHFEIYKYVDVIRSKRINDTCYKDFPAESSRGARLDRPTNDLSKPKNIQVPKIVQSHNPRRGFYCDETVKNRYYTLI</sequence>
<evidence type="ECO:0000313" key="1">
    <source>
        <dbReference type="Proteomes" id="UP000095286"/>
    </source>
</evidence>
<dbReference type="Proteomes" id="UP000095286">
    <property type="component" value="Unplaced"/>
</dbReference>
<evidence type="ECO:0000313" key="2">
    <source>
        <dbReference type="WBParaSite" id="RSKR_0000362750.1"/>
    </source>
</evidence>
<proteinExistence type="predicted"/>
<dbReference type="WBParaSite" id="RSKR_0000362750.1">
    <property type="protein sequence ID" value="RSKR_0000362750.1"/>
    <property type="gene ID" value="RSKR_0000362750"/>
</dbReference>
<accession>A0AC35TT04</accession>
<reference evidence="2" key="1">
    <citation type="submission" date="2016-11" db="UniProtKB">
        <authorList>
            <consortium name="WormBaseParasite"/>
        </authorList>
    </citation>
    <scope>IDENTIFICATION</scope>
    <source>
        <strain evidence="2">KR3021</strain>
    </source>
</reference>
<protein>
    <submittedName>
        <fullName evidence="2">Uncharacterized protein</fullName>
    </submittedName>
</protein>
<organism evidence="1 2">
    <name type="scientific">Rhabditophanes sp. KR3021</name>
    <dbReference type="NCBI Taxonomy" id="114890"/>
    <lineage>
        <taxon>Eukaryota</taxon>
        <taxon>Metazoa</taxon>
        <taxon>Ecdysozoa</taxon>
        <taxon>Nematoda</taxon>
        <taxon>Chromadorea</taxon>
        <taxon>Rhabditida</taxon>
        <taxon>Tylenchina</taxon>
        <taxon>Panagrolaimomorpha</taxon>
        <taxon>Strongyloidoidea</taxon>
        <taxon>Alloionematidae</taxon>
        <taxon>Rhabditophanes</taxon>
    </lineage>
</organism>
<name>A0AC35TT04_9BILA</name>